<dbReference type="Pfam" id="PF13089">
    <property type="entry name" value="PP_kinase_N"/>
    <property type="match status" value="1"/>
</dbReference>
<dbReference type="GO" id="GO:0046872">
    <property type="term" value="F:metal ion binding"/>
    <property type="evidence" value="ECO:0007669"/>
    <property type="project" value="UniProtKB-KW"/>
</dbReference>
<dbReference type="InterPro" id="IPR024953">
    <property type="entry name" value="PP_kinase_middle"/>
</dbReference>
<evidence type="ECO:0000256" key="7">
    <source>
        <dbReference type="RuleBase" id="RU003800"/>
    </source>
</evidence>
<evidence type="ECO:0000256" key="3">
    <source>
        <dbReference type="ARBA" id="ARBA00022741"/>
    </source>
</evidence>
<dbReference type="NCBIfam" id="NF003917">
    <property type="entry name" value="PRK05443.1-1"/>
    <property type="match status" value="1"/>
</dbReference>
<dbReference type="HAMAP" id="MF_00347">
    <property type="entry name" value="Polyphosphate_kinase"/>
    <property type="match status" value="1"/>
</dbReference>
<dbReference type="STRING" id="39492.ERS852540_02014"/>
<dbReference type="SUPFAM" id="SSF143724">
    <property type="entry name" value="PHP14-like"/>
    <property type="match status" value="1"/>
</dbReference>
<keyword evidence="6" id="KW-0460">Magnesium</keyword>
<reference evidence="12 13" key="1">
    <citation type="submission" date="2015-09" db="EMBL/GenBank/DDBJ databases">
        <authorList>
            <consortium name="Pathogen Informatics"/>
        </authorList>
    </citation>
    <scope>NUCLEOTIDE SEQUENCE [LARGE SCALE GENOMIC DNA]</scope>
    <source>
        <strain evidence="12 13">2789STDY5834928</strain>
    </source>
</reference>
<comment type="similarity">
    <text evidence="6 7">Belongs to the polyphosphate kinase 1 (PPK1) family.</text>
</comment>
<dbReference type="InterPro" id="IPR036830">
    <property type="entry name" value="PP_kinase_middle_dom_sf"/>
</dbReference>
<keyword evidence="1 6" id="KW-0597">Phosphoprotein</keyword>
<comment type="function">
    <text evidence="6 7">Catalyzes the reversible transfer of the terminal phosphate of ATP to form a long-chain polyphosphate (polyP).</text>
</comment>
<dbReference type="PIRSF" id="PIRSF015589">
    <property type="entry name" value="PP_kinase"/>
    <property type="match status" value="1"/>
</dbReference>
<dbReference type="InterPro" id="IPR036832">
    <property type="entry name" value="PPK_N_dom_sf"/>
</dbReference>
<dbReference type="NCBIfam" id="NF003921">
    <property type="entry name" value="PRK05443.2-2"/>
    <property type="match status" value="1"/>
</dbReference>
<dbReference type="InterPro" id="IPR041108">
    <property type="entry name" value="PP_kinase_C_1"/>
</dbReference>
<dbReference type="PANTHER" id="PTHR30218">
    <property type="entry name" value="POLYPHOSPHATE KINASE"/>
    <property type="match status" value="1"/>
</dbReference>
<feature type="binding site" evidence="6">
    <location>
        <position position="406"/>
    </location>
    <ligand>
        <name>Mg(2+)</name>
        <dbReference type="ChEBI" id="CHEBI:18420"/>
    </ligand>
</feature>
<dbReference type="OrthoDB" id="9761456at2"/>
<evidence type="ECO:0000313" key="13">
    <source>
        <dbReference type="Proteomes" id="UP000095662"/>
    </source>
</evidence>
<feature type="domain" description="Polyphosphate kinase C-terminal" evidence="10">
    <location>
        <begin position="504"/>
        <end position="668"/>
    </location>
</feature>
<evidence type="ECO:0000259" key="11">
    <source>
        <dbReference type="Pfam" id="PF17941"/>
    </source>
</evidence>
<dbReference type="GO" id="GO:0005524">
    <property type="term" value="F:ATP binding"/>
    <property type="evidence" value="ECO:0007669"/>
    <property type="project" value="UniProtKB-KW"/>
</dbReference>
<feature type="binding site" evidence="6">
    <location>
        <position position="562"/>
    </location>
    <ligand>
        <name>ATP</name>
        <dbReference type="ChEBI" id="CHEBI:30616"/>
    </ligand>
</feature>
<dbReference type="Pfam" id="PF17941">
    <property type="entry name" value="PP_kinase_C_1"/>
    <property type="match status" value="1"/>
</dbReference>
<evidence type="ECO:0000256" key="5">
    <source>
        <dbReference type="ARBA" id="ARBA00022840"/>
    </source>
</evidence>
<keyword evidence="6" id="KW-0479">Metal-binding</keyword>
<dbReference type="Gene3D" id="3.30.1840.10">
    <property type="entry name" value="Polyphosphate kinase middle domain"/>
    <property type="match status" value="1"/>
</dbReference>
<dbReference type="InterPro" id="IPR025198">
    <property type="entry name" value="PPK_N_dom"/>
</dbReference>
<dbReference type="EMBL" id="CZBY01000017">
    <property type="protein sequence ID" value="CUQ89851.1"/>
    <property type="molecule type" value="Genomic_DNA"/>
</dbReference>
<evidence type="ECO:0000313" key="12">
    <source>
        <dbReference type="EMBL" id="CUQ89851.1"/>
    </source>
</evidence>
<comment type="cofactor">
    <cofactor evidence="6">
        <name>Mg(2+)</name>
        <dbReference type="ChEBI" id="CHEBI:18420"/>
    </cofactor>
</comment>
<keyword evidence="3 6" id="KW-0547">Nucleotide-binding</keyword>
<dbReference type="Proteomes" id="UP000095662">
    <property type="component" value="Unassembled WGS sequence"/>
</dbReference>
<dbReference type="SUPFAM" id="SSF140356">
    <property type="entry name" value="PPK N-terminal domain-like"/>
    <property type="match status" value="1"/>
</dbReference>
<dbReference type="Pfam" id="PF02503">
    <property type="entry name" value="PP_kinase"/>
    <property type="match status" value="1"/>
</dbReference>
<feature type="binding site" evidence="6">
    <location>
        <position position="376"/>
    </location>
    <ligand>
        <name>Mg(2+)</name>
        <dbReference type="ChEBI" id="CHEBI:18420"/>
    </ligand>
</feature>
<feature type="domain" description="Polyphosphate kinase middle" evidence="8">
    <location>
        <begin position="122"/>
        <end position="303"/>
    </location>
</feature>
<dbReference type="NCBIfam" id="TIGR03705">
    <property type="entry name" value="poly_P_kin"/>
    <property type="match status" value="1"/>
</dbReference>
<dbReference type="GO" id="GO:0009358">
    <property type="term" value="C:polyphosphate kinase complex"/>
    <property type="evidence" value="ECO:0007669"/>
    <property type="project" value="InterPro"/>
</dbReference>
<evidence type="ECO:0000256" key="6">
    <source>
        <dbReference type="HAMAP-Rule" id="MF_00347"/>
    </source>
</evidence>
<name>A0A175A1E3_9FIRM</name>
<evidence type="ECO:0000256" key="2">
    <source>
        <dbReference type="ARBA" id="ARBA00022679"/>
    </source>
</evidence>
<dbReference type="AlphaFoldDB" id="A0A175A1E3"/>
<dbReference type="PANTHER" id="PTHR30218:SF0">
    <property type="entry name" value="POLYPHOSPHATE KINASE"/>
    <property type="match status" value="1"/>
</dbReference>
<protein>
    <recommendedName>
        <fullName evidence="6 7">Polyphosphate kinase</fullName>
        <ecNumber evidence="6 7">2.7.4.1</ecNumber>
    </recommendedName>
    <alternativeName>
        <fullName evidence="6">ATP-polyphosphate phosphotransferase</fullName>
    </alternativeName>
    <alternativeName>
        <fullName evidence="6">Polyphosphoric acid kinase</fullName>
    </alternativeName>
</protein>
<evidence type="ECO:0000259" key="10">
    <source>
        <dbReference type="Pfam" id="PF13090"/>
    </source>
</evidence>
<dbReference type="Pfam" id="PF13090">
    <property type="entry name" value="PP_kinase_C"/>
    <property type="match status" value="1"/>
</dbReference>
<keyword evidence="5 6" id="KW-0067">ATP-binding</keyword>
<feature type="domain" description="Polyphosphate kinase C-terminal" evidence="11">
    <location>
        <begin position="332"/>
        <end position="493"/>
    </location>
</feature>
<proteinExistence type="inferred from homology"/>
<dbReference type="InterPro" id="IPR025200">
    <property type="entry name" value="PPK_C_dom2"/>
</dbReference>
<organism evidence="12 13">
    <name type="scientific">[Eubacterium] siraeum</name>
    <dbReference type="NCBI Taxonomy" id="39492"/>
    <lineage>
        <taxon>Bacteria</taxon>
        <taxon>Bacillati</taxon>
        <taxon>Bacillota</taxon>
        <taxon>Clostridia</taxon>
        <taxon>Eubacteriales</taxon>
        <taxon>Oscillospiraceae</taxon>
        <taxon>Oscillospiraceae incertae sedis</taxon>
    </lineage>
</organism>
<comment type="PTM">
    <text evidence="6 7">An intermediate of this reaction is the autophosphorylated ppk in which a phosphate is covalently linked to a histidine residue through a N-P bond.</text>
</comment>
<dbReference type="GO" id="GO:0008976">
    <property type="term" value="F:polyphosphate kinase activity"/>
    <property type="evidence" value="ECO:0007669"/>
    <property type="project" value="UniProtKB-UniRule"/>
</dbReference>
<dbReference type="InterPro" id="IPR003414">
    <property type="entry name" value="PP_kinase"/>
</dbReference>
<evidence type="ECO:0000256" key="4">
    <source>
        <dbReference type="ARBA" id="ARBA00022777"/>
    </source>
</evidence>
<feature type="domain" description="Polyphosphate kinase N-terminal" evidence="9">
    <location>
        <begin position="7"/>
        <end position="107"/>
    </location>
</feature>
<feature type="active site" description="Phosphohistidine intermediate" evidence="6">
    <location>
        <position position="436"/>
    </location>
</feature>
<evidence type="ECO:0000256" key="1">
    <source>
        <dbReference type="ARBA" id="ARBA00022553"/>
    </source>
</evidence>
<keyword evidence="4 6" id="KW-0418">Kinase</keyword>
<gene>
    <name evidence="6 12" type="primary">ppk</name>
    <name evidence="12" type="ORF">ERS852540_02014</name>
</gene>
<feature type="binding site" evidence="6">
    <location>
        <position position="469"/>
    </location>
    <ligand>
        <name>ATP</name>
        <dbReference type="ChEBI" id="CHEBI:30616"/>
    </ligand>
</feature>
<comment type="catalytic activity">
    <reaction evidence="6 7">
        <text>[phosphate](n) + ATP = [phosphate](n+1) + ADP</text>
        <dbReference type="Rhea" id="RHEA:19573"/>
        <dbReference type="Rhea" id="RHEA-COMP:9859"/>
        <dbReference type="Rhea" id="RHEA-COMP:14280"/>
        <dbReference type="ChEBI" id="CHEBI:16838"/>
        <dbReference type="ChEBI" id="CHEBI:30616"/>
        <dbReference type="ChEBI" id="CHEBI:456216"/>
        <dbReference type="EC" id="2.7.4.1"/>
    </reaction>
</comment>
<keyword evidence="2 6" id="KW-0808">Transferase</keyword>
<dbReference type="GO" id="GO:0006799">
    <property type="term" value="P:polyphosphate biosynthetic process"/>
    <property type="evidence" value="ECO:0007669"/>
    <property type="project" value="UniProtKB-UniRule"/>
</dbReference>
<feature type="binding site" evidence="6">
    <location>
        <position position="590"/>
    </location>
    <ligand>
        <name>ATP</name>
        <dbReference type="ChEBI" id="CHEBI:30616"/>
    </ligand>
</feature>
<dbReference type="Gene3D" id="3.30.870.10">
    <property type="entry name" value="Endonuclease Chain A"/>
    <property type="match status" value="2"/>
</dbReference>
<accession>A0A175A1E3</accession>
<evidence type="ECO:0000259" key="9">
    <source>
        <dbReference type="Pfam" id="PF13089"/>
    </source>
</evidence>
<dbReference type="EC" id="2.7.4.1" evidence="6 7"/>
<sequence length="709" mass="81693">MTDSNVYDNRELSWLKFNQRVLEEAQDINVPLFERMRFISIFTSNLDEFFMVRVGSLYDQDLVDPQKCENKTGMTAARQLKEIARRVKDLLYIKDCAFSEVSAKLSEYAELKKPADLKGDDKLFLRLYFEREILPLLSPSIIDKNHPFPFLKNRAIYIGTLLKSKNEEKKKQLVGILSAECDKDFPRVIFLPGQNLRYVLAEDVILHYIDTLFPNFFVENRCIMRVTRNADIDVNEALYDHDMDFRNVMEELCRKRKKLMPVRAEFSYDASPELVKRMLDYLELSDSFSFMQSCPLDFGFMSALEDKLENRSELFYNQVSPQNSIMVNPYESMFSQLSQHDILLSYPYNKFKNFLRLLDEAADDPYVSSIKITLYRVARNSEIVSALIRAAENGKQVMALVELRARFDEENNIGWSKKMEEAGVKIIYGLDALKVHSKLLLITRKQGSNIRYYTQIGTGNYNEKTSRLYTDLTLMTSDKDIGADASTVFNALSLGTTVESSTTLLVAPKCLKSRIVEMIDNEITYGTNGYIGLKMNSLTDKDIIDKLIEASCQGVKIELIIRGICCLIAGVPGYTENISVISIVGRFLEHSRIYIFGKGERRKVYISSADFMTRNTERRVEVAVPLKDKIIADKAVDIFNTMLKDNVKARVQGSDGIYRHKKAMPGEEHIEVHKLFYERAYQEAEQAQKLYKEPRKSLFAKIRARLQSK</sequence>
<dbReference type="SUPFAM" id="SSF56024">
    <property type="entry name" value="Phospholipase D/nuclease"/>
    <property type="match status" value="2"/>
</dbReference>
<feature type="binding site" evidence="6">
    <location>
        <position position="45"/>
    </location>
    <ligand>
        <name>ATP</name>
        <dbReference type="ChEBI" id="CHEBI:30616"/>
    </ligand>
</feature>
<evidence type="ECO:0000259" key="8">
    <source>
        <dbReference type="Pfam" id="PF02503"/>
    </source>
</evidence>
<dbReference type="Gene3D" id="1.20.58.310">
    <property type="entry name" value="Polyphosphate kinase N-terminal domain"/>
    <property type="match status" value="1"/>
</dbReference>